<gene>
    <name evidence="1" type="ORF">BX591_11414</name>
</gene>
<proteinExistence type="predicted"/>
<evidence type="ECO:0000313" key="2">
    <source>
        <dbReference type="Proteomes" id="UP000248918"/>
    </source>
</evidence>
<reference evidence="1 2" key="1">
    <citation type="submission" date="2018-06" db="EMBL/GenBank/DDBJ databases">
        <title>Genomic Encyclopedia of Type Strains, Phase III (KMG-III): the genomes of soil and plant-associated and newly described type strains.</title>
        <authorList>
            <person name="Whitman W."/>
        </authorList>
    </citation>
    <scope>NUCLEOTIDE SEQUENCE [LARGE SCALE GENOMIC DNA]</scope>
    <source>
        <strain evidence="1 2">LMG 23644</strain>
    </source>
</reference>
<dbReference type="OrthoDB" id="9102955at2"/>
<dbReference type="AlphaFoldDB" id="A0A329C474"/>
<protein>
    <submittedName>
        <fullName evidence="1">Uncharacterized protein</fullName>
    </submittedName>
</protein>
<accession>A0A329C474</accession>
<name>A0A329C474_9BURK</name>
<evidence type="ECO:0000313" key="1">
    <source>
        <dbReference type="EMBL" id="RAS26354.1"/>
    </source>
</evidence>
<dbReference type="Proteomes" id="UP000248918">
    <property type="component" value="Unassembled WGS sequence"/>
</dbReference>
<dbReference type="RefSeq" id="WP_146749797.1">
    <property type="nucleotide sequence ID" value="NZ_CADFFP010000017.1"/>
</dbReference>
<comment type="caution">
    <text evidence="1">The sequence shown here is derived from an EMBL/GenBank/DDBJ whole genome shotgun (WGS) entry which is preliminary data.</text>
</comment>
<organism evidence="1 2">
    <name type="scientific">Paraburkholderia bryophila</name>
    <dbReference type="NCBI Taxonomy" id="420952"/>
    <lineage>
        <taxon>Bacteria</taxon>
        <taxon>Pseudomonadati</taxon>
        <taxon>Pseudomonadota</taxon>
        <taxon>Betaproteobacteria</taxon>
        <taxon>Burkholderiales</taxon>
        <taxon>Burkholderiaceae</taxon>
        <taxon>Paraburkholderia</taxon>
    </lineage>
</organism>
<sequence>MDERSPKLTRYADANTEWHDDRRDAHFRLSRMLYPYEYWTLPMQEERNSYAFNVRVAKDNSRTTAGTTSANGMRAVVARLWLLLTRSISTR</sequence>
<dbReference type="EMBL" id="QLTK01000014">
    <property type="protein sequence ID" value="RAS26354.1"/>
    <property type="molecule type" value="Genomic_DNA"/>
</dbReference>